<accession>A0ABX7NDY7</accession>
<protein>
    <submittedName>
        <fullName evidence="2">DUF1036 domain-containing protein</fullName>
    </submittedName>
</protein>
<sequence length="134" mass="15066">MTTRKLMMAVGAMAGLGFAMPAHAWVQFCNGTSATIWTAYSWRQTSCATGWAKRGWWSLTPGQCKIVYGPAITNRYSYYYAEGGGRTWSGPYYTCTPYAAFNLCDHQCFNPSRNLGYRQLDTGSYTNYTLTLRP</sequence>
<keyword evidence="1" id="KW-0732">Signal</keyword>
<feature type="chain" id="PRO_5045265765" evidence="1">
    <location>
        <begin position="25"/>
        <end position="134"/>
    </location>
</feature>
<feature type="signal peptide" evidence="1">
    <location>
        <begin position="1"/>
        <end position="24"/>
    </location>
</feature>
<organism evidence="2 3">
    <name type="scientific">Myxococcus landrumensis</name>
    <dbReference type="NCBI Taxonomy" id="2813577"/>
    <lineage>
        <taxon>Bacteria</taxon>
        <taxon>Pseudomonadati</taxon>
        <taxon>Myxococcota</taxon>
        <taxon>Myxococcia</taxon>
        <taxon>Myxococcales</taxon>
        <taxon>Cystobacterineae</taxon>
        <taxon>Myxococcaceae</taxon>
        <taxon>Myxococcus</taxon>
    </lineage>
</organism>
<evidence type="ECO:0000313" key="3">
    <source>
        <dbReference type="Proteomes" id="UP000663090"/>
    </source>
</evidence>
<reference evidence="2 3" key="1">
    <citation type="submission" date="2021-02" db="EMBL/GenBank/DDBJ databases">
        <title>De Novo genome assembly of isolated myxobacteria.</title>
        <authorList>
            <person name="Stevens D.C."/>
        </authorList>
    </citation>
    <scope>NUCLEOTIDE SEQUENCE [LARGE SCALE GENOMIC DNA]</scope>
    <source>
        <strain evidence="2 3">SCHIC003</strain>
    </source>
</reference>
<dbReference type="EMBL" id="CP071091">
    <property type="protein sequence ID" value="QSQ17024.1"/>
    <property type="molecule type" value="Genomic_DNA"/>
</dbReference>
<dbReference type="Proteomes" id="UP000663090">
    <property type="component" value="Chromosome"/>
</dbReference>
<gene>
    <name evidence="2" type="ORF">JY572_13625</name>
</gene>
<dbReference type="Pfam" id="PF06282">
    <property type="entry name" value="DUF1036"/>
    <property type="match status" value="1"/>
</dbReference>
<evidence type="ECO:0000256" key="1">
    <source>
        <dbReference type="SAM" id="SignalP"/>
    </source>
</evidence>
<keyword evidence="3" id="KW-1185">Reference proteome</keyword>
<name>A0ABX7NDY7_9BACT</name>
<dbReference type="InterPro" id="IPR009380">
    <property type="entry name" value="DUF1036"/>
</dbReference>
<dbReference type="RefSeq" id="WP_206718660.1">
    <property type="nucleotide sequence ID" value="NZ_CP071091.1"/>
</dbReference>
<proteinExistence type="predicted"/>
<evidence type="ECO:0000313" key="2">
    <source>
        <dbReference type="EMBL" id="QSQ17024.1"/>
    </source>
</evidence>